<feature type="transmembrane region" description="Helical" evidence="1">
    <location>
        <begin position="219"/>
        <end position="241"/>
    </location>
</feature>
<dbReference type="Proteomes" id="UP001170651">
    <property type="component" value="Unassembled WGS sequence"/>
</dbReference>
<name>A0A9K3ST92_9MOLU</name>
<feature type="transmembrane region" description="Helical" evidence="1">
    <location>
        <begin position="97"/>
        <end position="116"/>
    </location>
</feature>
<protein>
    <submittedName>
        <fullName evidence="2">Bax inhibitor-1/YccA family protein</fullName>
    </submittedName>
</protein>
<feature type="transmembrane region" description="Helical" evidence="1">
    <location>
        <begin position="67"/>
        <end position="85"/>
    </location>
</feature>
<accession>A0A9K3ST92</accession>
<gene>
    <name evidence="2" type="ORF">OC696_00220</name>
</gene>
<dbReference type="InterPro" id="IPR010539">
    <property type="entry name" value="BaxI_1-like"/>
</dbReference>
<evidence type="ECO:0000256" key="1">
    <source>
        <dbReference type="SAM" id="Phobius"/>
    </source>
</evidence>
<feature type="transmembrane region" description="Helical" evidence="1">
    <location>
        <begin position="156"/>
        <end position="176"/>
    </location>
</feature>
<feature type="transmembrane region" description="Helical" evidence="1">
    <location>
        <begin position="122"/>
        <end position="144"/>
    </location>
</feature>
<dbReference type="AlphaFoldDB" id="A0A9K3ST92"/>
<organism evidence="2 3">
    <name type="scientific">Candidatus Phytoplasma australasiaticum subsp. australasiaticum</name>
    <dbReference type="NCBI Taxonomy" id="2832407"/>
    <lineage>
        <taxon>Bacteria</taxon>
        <taxon>Bacillati</taxon>
        <taxon>Mycoplasmatota</taxon>
        <taxon>Mollicutes</taxon>
        <taxon>Acholeplasmatales</taxon>
        <taxon>Acholeplasmataceae</taxon>
        <taxon>Candidatus Phytoplasma</taxon>
        <taxon>16SrII (Peanut WB group)</taxon>
        <taxon>Candidatus Phytoplasma australasiaticum</taxon>
    </lineage>
</organism>
<feature type="transmembrane region" description="Helical" evidence="1">
    <location>
        <begin position="182"/>
        <end position="199"/>
    </location>
</feature>
<sequence length="251" mass="29080">MKKNFVLTNIINVSKSQKENNYFTNDYANKTGVIIKTLFLLLISLFSGIFSFRLIFNLSIFFNPLKIAFFCISCSTALCIGLLFYSCFAKYNSLRTVSILYALFEGILLGSAFVVMDVNNFILLPVFMFALICVCFIFVLMNVLYSFNIIKVNSRLLTFLIILTVFVFSTWTINIFMDNTVLSTLAIFGTIVLASLNLVQNFQEVEYLTRLKLDKKYEWPLAFSFHIIFISLFTDFLLLLLEYTRIRDKRI</sequence>
<keyword evidence="1" id="KW-1133">Transmembrane helix</keyword>
<proteinExistence type="predicted"/>
<feature type="transmembrane region" description="Helical" evidence="1">
    <location>
        <begin position="38"/>
        <end position="61"/>
    </location>
</feature>
<keyword evidence="3" id="KW-1185">Reference proteome</keyword>
<dbReference type="RefSeq" id="WP_213680275.1">
    <property type="nucleotide sequence ID" value="NZ_JALQCT010000002.1"/>
</dbReference>
<keyword evidence="1" id="KW-0472">Membrane</keyword>
<reference evidence="2 3" key="1">
    <citation type="journal article" date="2023" name="Int. J. Syst. Evol. Microbiol.">
        <title>The observation of taxonomic boundaries for the 16SrII and 16SrXXV phytoplasmas using genome-based delimitation.</title>
        <authorList>
            <person name="Rodrigues Jardim B."/>
            <person name="Tran-Nguyen L.T.T."/>
            <person name="Gambley C."/>
            <person name="Al-Sadi A.M."/>
            <person name="Al-Subhi A.M."/>
            <person name="Foissac X."/>
            <person name="Salar P."/>
            <person name="Cai H."/>
            <person name="Yang J.Y."/>
            <person name="Davis R."/>
            <person name="Jones L."/>
            <person name="Rodoni B."/>
            <person name="Constable F.E."/>
        </authorList>
    </citation>
    <scope>NUCLEOTIDE SEQUENCE [LARGE SCALE GENOMIC DNA]</scope>
    <source>
        <strain evidence="2">BAWM-OMN-P26</strain>
    </source>
</reference>
<comment type="caution">
    <text evidence="2">The sequence shown here is derived from an EMBL/GenBank/DDBJ whole genome shotgun (WGS) entry which is preliminary data.</text>
</comment>
<dbReference type="Pfam" id="PF12811">
    <property type="entry name" value="BaxI_1"/>
    <property type="match status" value="1"/>
</dbReference>
<evidence type="ECO:0000313" key="3">
    <source>
        <dbReference type="Proteomes" id="UP001170651"/>
    </source>
</evidence>
<keyword evidence="1" id="KW-0812">Transmembrane</keyword>
<evidence type="ECO:0000313" key="2">
    <source>
        <dbReference type="EMBL" id="MDO8054300.1"/>
    </source>
</evidence>
<dbReference type="EMBL" id="JAOSIW010000001">
    <property type="protein sequence ID" value="MDO8054300.1"/>
    <property type="molecule type" value="Genomic_DNA"/>
</dbReference>